<feature type="transmembrane region" description="Helical" evidence="1">
    <location>
        <begin position="24"/>
        <end position="44"/>
    </location>
</feature>
<accession>A0AAV5W093</accession>
<evidence type="ECO:0000256" key="1">
    <source>
        <dbReference type="SAM" id="Phobius"/>
    </source>
</evidence>
<dbReference type="SUPFAM" id="SSF81324">
    <property type="entry name" value="Voltage-gated potassium channels"/>
    <property type="match status" value="1"/>
</dbReference>
<dbReference type="InterPro" id="IPR013099">
    <property type="entry name" value="K_chnl_dom"/>
</dbReference>
<keyword evidence="1" id="KW-1133">Transmembrane helix</keyword>
<organism evidence="3 4">
    <name type="scientific">Pristionchus fissidentatus</name>
    <dbReference type="NCBI Taxonomy" id="1538716"/>
    <lineage>
        <taxon>Eukaryota</taxon>
        <taxon>Metazoa</taxon>
        <taxon>Ecdysozoa</taxon>
        <taxon>Nematoda</taxon>
        <taxon>Chromadorea</taxon>
        <taxon>Rhabditida</taxon>
        <taxon>Rhabditina</taxon>
        <taxon>Diplogasteromorpha</taxon>
        <taxon>Diplogasteroidea</taxon>
        <taxon>Neodiplogasteridae</taxon>
        <taxon>Pristionchus</taxon>
    </lineage>
</organism>
<name>A0AAV5W093_9BILA</name>
<dbReference type="Pfam" id="PF07885">
    <property type="entry name" value="Ion_trans_2"/>
    <property type="match status" value="1"/>
</dbReference>
<dbReference type="EMBL" id="BTSY01000004">
    <property type="protein sequence ID" value="GMT24145.1"/>
    <property type="molecule type" value="Genomic_DNA"/>
</dbReference>
<evidence type="ECO:0000313" key="4">
    <source>
        <dbReference type="Proteomes" id="UP001432322"/>
    </source>
</evidence>
<keyword evidence="4" id="KW-1185">Reference proteome</keyword>
<dbReference type="Proteomes" id="UP001432322">
    <property type="component" value="Unassembled WGS sequence"/>
</dbReference>
<comment type="caution">
    <text evidence="3">The sequence shown here is derived from an EMBL/GenBank/DDBJ whole genome shotgun (WGS) entry which is preliminary data.</text>
</comment>
<dbReference type="Gene3D" id="1.10.287.70">
    <property type="match status" value="1"/>
</dbReference>
<feature type="non-terminal residue" evidence="3">
    <location>
        <position position="71"/>
    </location>
</feature>
<protein>
    <recommendedName>
        <fullName evidence="2">Potassium channel domain-containing protein</fullName>
    </recommendedName>
</protein>
<proteinExistence type="predicted"/>
<sequence length="71" mass="7798">SCYFMFISLSTIGLGDVSVARKDLMVLCFIFVIIGLSLVSHVNFCSTTGNRRSVCQSHHEVAQRVPGKFSS</sequence>
<gene>
    <name evidence="3" type="ORF">PFISCL1PPCAC_15442</name>
</gene>
<evidence type="ECO:0000259" key="2">
    <source>
        <dbReference type="Pfam" id="PF07885"/>
    </source>
</evidence>
<reference evidence="3" key="1">
    <citation type="submission" date="2023-10" db="EMBL/GenBank/DDBJ databases">
        <title>Genome assembly of Pristionchus species.</title>
        <authorList>
            <person name="Yoshida K."/>
            <person name="Sommer R.J."/>
        </authorList>
    </citation>
    <scope>NUCLEOTIDE SEQUENCE</scope>
    <source>
        <strain evidence="3">RS5133</strain>
    </source>
</reference>
<dbReference type="AlphaFoldDB" id="A0AAV5W093"/>
<keyword evidence="1" id="KW-0472">Membrane</keyword>
<evidence type="ECO:0000313" key="3">
    <source>
        <dbReference type="EMBL" id="GMT24145.1"/>
    </source>
</evidence>
<keyword evidence="1" id="KW-0812">Transmembrane</keyword>
<feature type="domain" description="Potassium channel" evidence="2">
    <location>
        <begin position="1"/>
        <end position="40"/>
    </location>
</feature>
<feature type="non-terminal residue" evidence="3">
    <location>
        <position position="1"/>
    </location>
</feature>